<protein>
    <submittedName>
        <fullName evidence="1">Uncharacterized protein</fullName>
    </submittedName>
</protein>
<name>A0A8D8RHM8_9HEMI</name>
<accession>A0A8D8RHM8</accession>
<evidence type="ECO:0000313" key="1">
    <source>
        <dbReference type="EMBL" id="CAG6650886.1"/>
    </source>
</evidence>
<reference evidence="1" key="1">
    <citation type="submission" date="2021-05" db="EMBL/GenBank/DDBJ databases">
        <authorList>
            <person name="Alioto T."/>
            <person name="Alioto T."/>
            <person name="Gomez Garrido J."/>
        </authorList>
    </citation>
    <scope>NUCLEOTIDE SEQUENCE</scope>
</reference>
<sequence>METFRFSKPSYKTVMPTKRYYCVTREPISITEPTKMANNTGLLVLLLAGFFKNCQSMSMSVSNQVTHDRFTDMQAKLMDPQISPVLTEAISTLKTIIETPTAKYAMETVLDEVLVIASDSNVMDTLDYAMTSLALALSNTDFQNILKKCNMRSTQALHDNDVKHLFRHGVNTLYILLTDQAILKMVQYVVMTTERVLTDPQSQGTLTELLLAANRIVGDREALAYIQQTVRGIDDILSSKIARQTITKAVDTMETMIPELDANNAKRLGKLMPTSYMKK</sequence>
<proteinExistence type="predicted"/>
<dbReference type="AlphaFoldDB" id="A0A8D8RHM8"/>
<organism evidence="1">
    <name type="scientific">Cacopsylla melanoneura</name>
    <dbReference type="NCBI Taxonomy" id="428564"/>
    <lineage>
        <taxon>Eukaryota</taxon>
        <taxon>Metazoa</taxon>
        <taxon>Ecdysozoa</taxon>
        <taxon>Arthropoda</taxon>
        <taxon>Hexapoda</taxon>
        <taxon>Insecta</taxon>
        <taxon>Pterygota</taxon>
        <taxon>Neoptera</taxon>
        <taxon>Paraneoptera</taxon>
        <taxon>Hemiptera</taxon>
        <taxon>Sternorrhyncha</taxon>
        <taxon>Psylloidea</taxon>
        <taxon>Psyllidae</taxon>
        <taxon>Psyllinae</taxon>
        <taxon>Cacopsylla</taxon>
    </lineage>
</organism>
<dbReference type="EMBL" id="HBUF01164435">
    <property type="protein sequence ID" value="CAG6650886.1"/>
    <property type="molecule type" value="Transcribed_RNA"/>
</dbReference>